<dbReference type="Gene3D" id="3.30.200.20">
    <property type="entry name" value="Phosphorylase Kinase, domain 1"/>
    <property type="match status" value="1"/>
</dbReference>
<evidence type="ECO:0000256" key="4">
    <source>
        <dbReference type="ARBA" id="ARBA00022741"/>
    </source>
</evidence>
<keyword evidence="6" id="KW-0067">ATP-binding</keyword>
<protein>
    <recommendedName>
        <fullName evidence="1">non-specific serine/threonine protein kinase</fullName>
        <ecNumber evidence="1">2.7.11.1</ecNumber>
    </recommendedName>
</protein>
<dbReference type="PROSITE" id="PS00109">
    <property type="entry name" value="PROTEIN_KINASE_TYR"/>
    <property type="match status" value="1"/>
</dbReference>
<dbReference type="EC" id="2.7.11.1" evidence="1"/>
<evidence type="ECO:0000256" key="5">
    <source>
        <dbReference type="ARBA" id="ARBA00022777"/>
    </source>
</evidence>
<dbReference type="Pfam" id="PF00069">
    <property type="entry name" value="Pkinase"/>
    <property type="match status" value="1"/>
</dbReference>
<evidence type="ECO:0000256" key="6">
    <source>
        <dbReference type="ARBA" id="ARBA00022840"/>
    </source>
</evidence>
<dbReference type="Proteomes" id="UP001354709">
    <property type="component" value="Unassembled WGS sequence"/>
</dbReference>
<evidence type="ECO:0000256" key="1">
    <source>
        <dbReference type="ARBA" id="ARBA00012513"/>
    </source>
</evidence>
<dbReference type="InterPro" id="IPR008266">
    <property type="entry name" value="Tyr_kinase_AS"/>
</dbReference>
<dbReference type="InterPro" id="IPR000719">
    <property type="entry name" value="Prot_kinase_dom"/>
</dbReference>
<name>A0ABU7PX76_9ACTN</name>
<dbReference type="PANTHER" id="PTHR43289:SF6">
    <property type="entry name" value="SERINE_THREONINE-PROTEIN KINASE NEKL-3"/>
    <property type="match status" value="1"/>
</dbReference>
<keyword evidence="5 9" id="KW-0418">Kinase</keyword>
<keyword evidence="2" id="KW-0723">Serine/threonine-protein kinase</keyword>
<feature type="region of interest" description="Disordered" evidence="7">
    <location>
        <begin position="338"/>
        <end position="358"/>
    </location>
</feature>
<dbReference type="InterPro" id="IPR011009">
    <property type="entry name" value="Kinase-like_dom_sf"/>
</dbReference>
<dbReference type="SUPFAM" id="SSF56112">
    <property type="entry name" value="Protein kinase-like (PK-like)"/>
    <property type="match status" value="1"/>
</dbReference>
<organism evidence="9 10">
    <name type="scientific">Streptomyces asiaticus subsp. ignotus</name>
    <dbReference type="NCBI Taxonomy" id="3098222"/>
    <lineage>
        <taxon>Bacteria</taxon>
        <taxon>Bacillati</taxon>
        <taxon>Actinomycetota</taxon>
        <taxon>Actinomycetes</taxon>
        <taxon>Kitasatosporales</taxon>
        <taxon>Streptomycetaceae</taxon>
        <taxon>Streptomyces</taxon>
        <taxon>Streptomyces violaceusniger group</taxon>
    </lineage>
</organism>
<feature type="region of interest" description="Disordered" evidence="7">
    <location>
        <begin position="245"/>
        <end position="315"/>
    </location>
</feature>
<evidence type="ECO:0000313" key="10">
    <source>
        <dbReference type="Proteomes" id="UP001354709"/>
    </source>
</evidence>
<dbReference type="PROSITE" id="PS50011">
    <property type="entry name" value="PROTEIN_KINASE_DOM"/>
    <property type="match status" value="1"/>
</dbReference>
<keyword evidence="3 9" id="KW-0808">Transferase</keyword>
<dbReference type="CDD" id="cd14014">
    <property type="entry name" value="STKc_PknB_like"/>
    <property type="match status" value="1"/>
</dbReference>
<feature type="compositionally biased region" description="Basic residues" evidence="7">
    <location>
        <begin position="294"/>
        <end position="305"/>
    </location>
</feature>
<accession>A0ABU7PX76</accession>
<dbReference type="GO" id="GO:0004674">
    <property type="term" value="F:protein serine/threonine kinase activity"/>
    <property type="evidence" value="ECO:0007669"/>
    <property type="project" value="UniProtKB-EC"/>
</dbReference>
<evidence type="ECO:0000256" key="2">
    <source>
        <dbReference type="ARBA" id="ARBA00022527"/>
    </source>
</evidence>
<dbReference type="SUPFAM" id="SSF49879">
    <property type="entry name" value="SMAD/FHA domain"/>
    <property type="match status" value="1"/>
</dbReference>
<sequence length="776" mass="84619">MGRGGMGVVWRAHDELLDRQVAVKCARPDDDRAVARLTNEARNAARLHHPHIVSVFDFVDEAEICWVVMEYVAGGSLADMVRGRVALPPEEAASIGCQIAAALAKSHAEGVVHGDVTPENVLITEDGGAKLTDFGISRALWSEATMTQTGGVRGKPPYLPPEVARGEVADRKSDVFSLGATLYAAIEGRSPYGEASHPMAYVARAIEGYIETPHHTGPLVDALTKLLALEPKRRPAADQAVRLLRRVPAVPADRGPRGPRGPARRRHPGPHPLHDATGAAVRPRVVAPPEPRSGHHRDRAGHRRGPGGMGHPLRPLGRRALRRKRRLREGRRAWRVRYGRLGGPDGPGRHHRRRADRRPLHVAQPRLAQPLRRDRARPGLRRVDRCDVLLQGESGDDIADVQINFSADPPEQGGDVPTRRVGNVTVGAYQRDGDECLRNIASADRKQIWIITERLGTPAPDPCQLGDAAATDYVVSVLDRGQVPRRSGQPVASSLLRGHACGLLIGRAPAARRPATGRPAAGGRPLPAVHGSLARGVTAPVPGTAYALALTGGMTLGPGDGRELLFGRNRPEVHICVGEDDPQVSRCQGRLTHRHGRWWVANNGRLPLRFPSRLLFTGEEPLPLGTGYTPLFVRGSRDREHLLEVFVSGPETERPVALPGDVTRPPRVWVLTDEENLALVVLGQRYLLHEPRPQPLTWRQTAAQLAELRPGEGWSEKRVEHLVNRVRTMLSRDGDPWLTREEVGEPVGNALNDHLIRALMMSTTLVPPALALIDAA</sequence>
<reference evidence="9 10" key="1">
    <citation type="submission" date="2023-11" db="EMBL/GenBank/DDBJ databases">
        <title>30 novel species of actinomycetes from the DSMZ collection.</title>
        <authorList>
            <person name="Nouioui I."/>
        </authorList>
    </citation>
    <scope>NUCLEOTIDE SEQUENCE [LARGE SCALE GENOMIC DNA]</scope>
    <source>
        <strain evidence="9 10">DSM 41524</strain>
    </source>
</reference>
<gene>
    <name evidence="9" type="ORF">V2J94_13110</name>
</gene>
<evidence type="ECO:0000256" key="7">
    <source>
        <dbReference type="SAM" id="MobiDB-lite"/>
    </source>
</evidence>
<dbReference type="Gene3D" id="1.10.510.10">
    <property type="entry name" value="Transferase(Phosphotransferase) domain 1"/>
    <property type="match status" value="1"/>
</dbReference>
<dbReference type="InterPro" id="IPR008984">
    <property type="entry name" value="SMAD_FHA_dom_sf"/>
</dbReference>
<comment type="caution">
    <text evidence="9">The sequence shown here is derived from an EMBL/GenBank/DDBJ whole genome shotgun (WGS) entry which is preliminary data.</text>
</comment>
<keyword evidence="10" id="KW-1185">Reference proteome</keyword>
<dbReference type="PANTHER" id="PTHR43289">
    <property type="entry name" value="MITOGEN-ACTIVATED PROTEIN KINASE KINASE KINASE 20-RELATED"/>
    <property type="match status" value="1"/>
</dbReference>
<proteinExistence type="predicted"/>
<keyword evidence="4" id="KW-0547">Nucleotide-binding</keyword>
<evidence type="ECO:0000256" key="3">
    <source>
        <dbReference type="ARBA" id="ARBA00022679"/>
    </source>
</evidence>
<dbReference type="EMBL" id="JAZBJO010000006">
    <property type="protein sequence ID" value="MEE4592819.1"/>
    <property type="molecule type" value="Genomic_DNA"/>
</dbReference>
<evidence type="ECO:0000313" key="9">
    <source>
        <dbReference type="EMBL" id="MEE4592819.1"/>
    </source>
</evidence>
<evidence type="ECO:0000259" key="8">
    <source>
        <dbReference type="PROSITE" id="PS50011"/>
    </source>
</evidence>
<feature type="domain" description="Protein kinase" evidence="8">
    <location>
        <begin position="1"/>
        <end position="250"/>
    </location>
</feature>